<evidence type="ECO:0000256" key="1">
    <source>
        <dbReference type="ARBA" id="ARBA00004370"/>
    </source>
</evidence>
<keyword evidence="4" id="KW-0249">Electron transport</keyword>
<evidence type="ECO:0000256" key="6">
    <source>
        <dbReference type="ARBA" id="ARBA00023136"/>
    </source>
</evidence>
<gene>
    <name evidence="11" type="ORF">QBC32DRAFT_208105</name>
</gene>
<feature type="transmembrane region" description="Helical" evidence="8">
    <location>
        <begin position="150"/>
        <end position="171"/>
    </location>
</feature>
<dbReference type="EMBL" id="MU859092">
    <property type="protein sequence ID" value="KAK3954280.1"/>
    <property type="molecule type" value="Genomic_DNA"/>
</dbReference>
<protein>
    <recommendedName>
        <fullName evidence="10">Cytochrome b561 domain-containing protein</fullName>
    </recommendedName>
</protein>
<dbReference type="InterPro" id="IPR006593">
    <property type="entry name" value="Cyt_b561/ferric_Rdtase_TM"/>
</dbReference>
<evidence type="ECO:0000313" key="11">
    <source>
        <dbReference type="EMBL" id="KAK3954280.1"/>
    </source>
</evidence>
<keyword evidence="9" id="KW-0732">Signal</keyword>
<dbReference type="Gene3D" id="1.20.120.1770">
    <property type="match status" value="1"/>
</dbReference>
<name>A0AAN6NYA2_9PEZI</name>
<evidence type="ECO:0000256" key="7">
    <source>
        <dbReference type="SAM" id="MobiDB-lite"/>
    </source>
</evidence>
<feature type="region of interest" description="Disordered" evidence="7">
    <location>
        <begin position="266"/>
        <end position="305"/>
    </location>
</feature>
<comment type="subcellular location">
    <subcellularLocation>
        <location evidence="1">Membrane</location>
    </subcellularLocation>
</comment>
<dbReference type="PANTHER" id="PTHR47797">
    <property type="entry name" value="DEHYDROGENASE, PUTATIVE (AFU_ORTHOLOGUE AFUA_8G05805)-RELATED"/>
    <property type="match status" value="1"/>
</dbReference>
<evidence type="ECO:0000256" key="3">
    <source>
        <dbReference type="ARBA" id="ARBA00022692"/>
    </source>
</evidence>
<accession>A0AAN6NYA2</accession>
<dbReference type="SMART" id="SM00665">
    <property type="entry name" value="B561"/>
    <property type="match status" value="1"/>
</dbReference>
<keyword evidence="5 8" id="KW-1133">Transmembrane helix</keyword>
<reference evidence="11" key="1">
    <citation type="journal article" date="2023" name="Mol. Phylogenet. Evol.">
        <title>Genome-scale phylogeny and comparative genomics of the fungal order Sordariales.</title>
        <authorList>
            <person name="Hensen N."/>
            <person name="Bonometti L."/>
            <person name="Westerberg I."/>
            <person name="Brannstrom I.O."/>
            <person name="Guillou S."/>
            <person name="Cros-Aarteil S."/>
            <person name="Calhoun S."/>
            <person name="Haridas S."/>
            <person name="Kuo A."/>
            <person name="Mondo S."/>
            <person name="Pangilinan J."/>
            <person name="Riley R."/>
            <person name="LaButti K."/>
            <person name="Andreopoulos B."/>
            <person name="Lipzen A."/>
            <person name="Chen C."/>
            <person name="Yan M."/>
            <person name="Daum C."/>
            <person name="Ng V."/>
            <person name="Clum A."/>
            <person name="Steindorff A."/>
            <person name="Ohm R.A."/>
            <person name="Martin F."/>
            <person name="Silar P."/>
            <person name="Natvig D.O."/>
            <person name="Lalanne C."/>
            <person name="Gautier V."/>
            <person name="Ament-Velasquez S.L."/>
            <person name="Kruys A."/>
            <person name="Hutchinson M.I."/>
            <person name="Powell A.J."/>
            <person name="Barry K."/>
            <person name="Miller A.N."/>
            <person name="Grigoriev I.V."/>
            <person name="Debuchy R."/>
            <person name="Gladieux P."/>
            <person name="Hiltunen Thoren M."/>
            <person name="Johannesson H."/>
        </authorList>
    </citation>
    <scope>NUCLEOTIDE SEQUENCE</scope>
    <source>
        <strain evidence="11">CBS 626.80</strain>
    </source>
</reference>
<feature type="transmembrane region" description="Helical" evidence="8">
    <location>
        <begin position="68"/>
        <end position="87"/>
    </location>
</feature>
<feature type="transmembrane region" description="Helical" evidence="8">
    <location>
        <begin position="99"/>
        <end position="126"/>
    </location>
</feature>
<dbReference type="CDD" id="cd08760">
    <property type="entry name" value="Cyt_b561_FRRS1_like"/>
    <property type="match status" value="1"/>
</dbReference>
<dbReference type="Proteomes" id="UP001303222">
    <property type="component" value="Unassembled WGS sequence"/>
</dbReference>
<proteinExistence type="predicted"/>
<dbReference type="PROSITE" id="PS50939">
    <property type="entry name" value="CYTOCHROME_B561"/>
    <property type="match status" value="1"/>
</dbReference>
<dbReference type="PANTHER" id="PTHR47797:SF5">
    <property type="entry name" value="CELLOBIOSE DEHYDROGENASE CYTOCHROME DOMAIN-CONTAINING PROTEIN"/>
    <property type="match status" value="1"/>
</dbReference>
<organism evidence="11 12">
    <name type="scientific">Pseudoneurospora amorphoporcata</name>
    <dbReference type="NCBI Taxonomy" id="241081"/>
    <lineage>
        <taxon>Eukaryota</taxon>
        <taxon>Fungi</taxon>
        <taxon>Dikarya</taxon>
        <taxon>Ascomycota</taxon>
        <taxon>Pezizomycotina</taxon>
        <taxon>Sordariomycetes</taxon>
        <taxon>Sordariomycetidae</taxon>
        <taxon>Sordariales</taxon>
        <taxon>Sordariaceae</taxon>
        <taxon>Pseudoneurospora</taxon>
    </lineage>
</organism>
<feature type="signal peptide" evidence="9">
    <location>
        <begin position="1"/>
        <end position="18"/>
    </location>
</feature>
<feature type="chain" id="PRO_5042950685" description="Cytochrome b561 domain-containing protein" evidence="9">
    <location>
        <begin position="19"/>
        <end position="305"/>
    </location>
</feature>
<evidence type="ECO:0000256" key="9">
    <source>
        <dbReference type="SAM" id="SignalP"/>
    </source>
</evidence>
<comment type="caution">
    <text evidence="11">The sequence shown here is derived from an EMBL/GenBank/DDBJ whole genome shotgun (WGS) entry which is preliminary data.</text>
</comment>
<evidence type="ECO:0000256" key="4">
    <source>
        <dbReference type="ARBA" id="ARBA00022982"/>
    </source>
</evidence>
<feature type="transmembrane region" description="Helical" evidence="8">
    <location>
        <begin position="183"/>
        <end position="205"/>
    </location>
</feature>
<evidence type="ECO:0000256" key="2">
    <source>
        <dbReference type="ARBA" id="ARBA00022448"/>
    </source>
</evidence>
<keyword evidence="3 8" id="KW-0812">Transmembrane</keyword>
<feature type="domain" description="Cytochrome b561" evidence="10">
    <location>
        <begin position="37"/>
        <end position="246"/>
    </location>
</feature>
<feature type="compositionally biased region" description="Basic and acidic residues" evidence="7">
    <location>
        <begin position="283"/>
        <end position="296"/>
    </location>
</feature>
<evidence type="ECO:0000256" key="8">
    <source>
        <dbReference type="SAM" id="Phobius"/>
    </source>
</evidence>
<sequence>MALLSAARLAALVGVCKSTCSIFAVEGRPDVHTHFGFPGSGQNAPVAPSPVAQGATDMFSVWTPSERYYLHVHGIIAALAFVILFPLGSMLIRLLPGRMALFAHAFWQLLTLLVYLAAIGLGIHIIKQRPWLVSDFLLPSNKMRTAKTNYHPVIGIFVLALLFIQPLVGTFHHKEHKIDRRRGFWSALHLVIGKIAITVGMINGYMGLITASEMDNVDQKLKTTYVAAALTLWLLWTALSMWWEWKRHRRERSEKELERALGEDRTGIGADCGINGMDNGRPVNDRSGARAREALRKAKRSRRGG</sequence>
<feature type="transmembrane region" description="Helical" evidence="8">
    <location>
        <begin position="225"/>
        <end position="245"/>
    </location>
</feature>
<evidence type="ECO:0000256" key="5">
    <source>
        <dbReference type="ARBA" id="ARBA00022989"/>
    </source>
</evidence>
<evidence type="ECO:0000259" key="10">
    <source>
        <dbReference type="PROSITE" id="PS50939"/>
    </source>
</evidence>
<dbReference type="AlphaFoldDB" id="A0AAN6NYA2"/>
<reference evidence="11" key="2">
    <citation type="submission" date="2023-06" db="EMBL/GenBank/DDBJ databases">
        <authorList>
            <consortium name="Lawrence Berkeley National Laboratory"/>
            <person name="Mondo S.J."/>
            <person name="Hensen N."/>
            <person name="Bonometti L."/>
            <person name="Westerberg I."/>
            <person name="Brannstrom I.O."/>
            <person name="Guillou S."/>
            <person name="Cros-Aarteil S."/>
            <person name="Calhoun S."/>
            <person name="Haridas S."/>
            <person name="Kuo A."/>
            <person name="Pangilinan J."/>
            <person name="Riley R."/>
            <person name="Labutti K."/>
            <person name="Andreopoulos B."/>
            <person name="Lipzen A."/>
            <person name="Chen C."/>
            <person name="Yanf M."/>
            <person name="Daum C."/>
            <person name="Ng V."/>
            <person name="Clum A."/>
            <person name="Steindorff A."/>
            <person name="Ohm R."/>
            <person name="Martin F."/>
            <person name="Silar P."/>
            <person name="Natvig D."/>
            <person name="Lalanne C."/>
            <person name="Gautier V."/>
            <person name="Ament-Velasquez S.L."/>
            <person name="Kruys A."/>
            <person name="Hutchinson M.I."/>
            <person name="Powell A.J."/>
            <person name="Barry K."/>
            <person name="Miller A.N."/>
            <person name="Grigoriev I.V."/>
            <person name="Debuchy R."/>
            <person name="Gladieux P."/>
            <person name="Thoren M.H."/>
            <person name="Johannesson H."/>
        </authorList>
    </citation>
    <scope>NUCLEOTIDE SEQUENCE</scope>
    <source>
        <strain evidence="11">CBS 626.80</strain>
    </source>
</reference>
<keyword evidence="6 8" id="KW-0472">Membrane</keyword>
<keyword evidence="12" id="KW-1185">Reference proteome</keyword>
<dbReference type="GO" id="GO:0016020">
    <property type="term" value="C:membrane"/>
    <property type="evidence" value="ECO:0007669"/>
    <property type="project" value="UniProtKB-SubCell"/>
</dbReference>
<evidence type="ECO:0000313" key="12">
    <source>
        <dbReference type="Proteomes" id="UP001303222"/>
    </source>
</evidence>
<keyword evidence="2" id="KW-0813">Transport</keyword>